<name>A0A2D3I5Y1_9VIRU</name>
<sequence>MLLTQLSASASTYLHPTGKHYQNMESYTNQPRHFCLIQTLLATYTTLIFKTLSLTLGITTIWEELCNLWDLRGIMQGIWFILLDN</sequence>
<reference evidence="1" key="1">
    <citation type="journal article" date="2018" name="Aquaculture">
        <title>Complete genome sequence of a white spot syndrome virus associated with a disease incursion in Australia.</title>
        <authorList>
            <person name="Oakey J."/>
            <person name="Smith C.S."/>
        </authorList>
    </citation>
    <scope>NUCLEOTIDE SEQUENCE [LARGE SCALE GENOMIC DNA]</scope>
    <source>
        <strain evidence="1">WSSV-AU</strain>
    </source>
</reference>
<dbReference type="EMBL" id="MF768985">
    <property type="protein sequence ID" value="ATU83774.1"/>
    <property type="molecule type" value="Genomic_DNA"/>
</dbReference>
<proteinExistence type="predicted"/>
<organism evidence="1">
    <name type="scientific">White spot syndrome virus</name>
    <dbReference type="NCBI Taxonomy" id="342409"/>
    <lineage>
        <taxon>Viruses</taxon>
        <taxon>Viruses incertae sedis</taxon>
        <taxon>Naldaviricetes</taxon>
        <taxon>Nimaviridae</taxon>
        <taxon>Whispovirus</taxon>
    </lineage>
</organism>
<dbReference type="Proteomes" id="UP000267516">
    <property type="component" value="Segment"/>
</dbReference>
<protein>
    <submittedName>
        <fullName evidence="1">ORF418</fullName>
    </submittedName>
</protein>
<accession>A0A2D3I5Y1</accession>
<evidence type="ECO:0000313" key="1">
    <source>
        <dbReference type="EMBL" id="ATU83774.1"/>
    </source>
</evidence>